<dbReference type="InParanoid" id="A0A6P7IKZ8"/>
<dbReference type="Gene3D" id="3.40.50.300">
    <property type="entry name" value="P-loop containing nucleotide triphosphate hydrolases"/>
    <property type="match status" value="1"/>
</dbReference>
<evidence type="ECO:0000256" key="3">
    <source>
        <dbReference type="ARBA" id="ARBA00023134"/>
    </source>
</evidence>
<dbReference type="PANTHER" id="PTHR10903">
    <property type="entry name" value="GTPASE, IMAP FAMILY MEMBER-RELATED"/>
    <property type="match status" value="1"/>
</dbReference>
<dbReference type="InterPro" id="IPR045058">
    <property type="entry name" value="GIMA/IAN/Toc"/>
</dbReference>
<evidence type="ECO:0000256" key="2">
    <source>
        <dbReference type="ARBA" id="ARBA00022741"/>
    </source>
</evidence>
<keyword evidence="3" id="KW-0342">GTP-binding</keyword>
<feature type="domain" description="AIG1-type G" evidence="5">
    <location>
        <begin position="137"/>
        <end position="346"/>
    </location>
</feature>
<name>A0A6P7IKZ8_9TELE</name>
<evidence type="ECO:0000313" key="7">
    <source>
        <dbReference type="RefSeq" id="XP_028260959.1"/>
    </source>
</evidence>
<comment type="similarity">
    <text evidence="1">Belongs to the TRAFAC class TrmE-Era-EngA-EngB-Septin-like GTPase superfamily. AIG1/Toc34/Toc159-like paraseptin GTPase family. IAN subfamily.</text>
</comment>
<evidence type="ECO:0000256" key="1">
    <source>
        <dbReference type="ARBA" id="ARBA00008535"/>
    </source>
</evidence>
<evidence type="ECO:0000259" key="5">
    <source>
        <dbReference type="PROSITE" id="PS51720"/>
    </source>
</evidence>
<dbReference type="PROSITE" id="PS51720">
    <property type="entry name" value="G_AIG1"/>
    <property type="match status" value="1"/>
</dbReference>
<dbReference type="FunFam" id="3.40.50.300:FF:000366">
    <property type="entry name" value="GTPase, IMAP family member 2"/>
    <property type="match status" value="1"/>
</dbReference>
<sequence length="415" mass="46379">MVRLHDAVNWVDHMPSPPSDEREIQQWCAHRMSLLLRLGDLHGEMQELRVKMEEVLVTEPWMLSTYHPVFRKMEEFPPSGGSSTPCLGRSPSPCYPFSYSFLACSCFSWQVDDVAPSSSLPGCSCRGRGLRSTQGVVNPTRIVLLGKTGTGKSSLANTIFEEALFKTNSFDDPKKCFSQSETKSVNGQSITLIDSPGFLHPGRSEVDMKLQMVECSIQCAPGPHVFLIVLKVEKFTEHQRKVITKIQESFSEEAFRHAVVVFTHGDQLPDDMKIEEFIEQSEGLRDLLEKCGGRCHVVDNKYWKNNQQDEYRDNQVQVAALLNTIDGIIKANGGGYYTNEKLQAVAKEIQKEEVCIRQTAGNMSQEEIREQAKGNVFKKQGEKAPRTWIKGFVGVTVAVAVVVGVIAAVSVCWSN</sequence>
<keyword evidence="4" id="KW-0472">Membrane</keyword>
<gene>
    <name evidence="7" type="primary">LOC114435475</name>
</gene>
<keyword evidence="2" id="KW-0547">Nucleotide-binding</keyword>
<organism evidence="6 7">
    <name type="scientific">Parambassis ranga</name>
    <name type="common">Indian glassy fish</name>
    <dbReference type="NCBI Taxonomy" id="210632"/>
    <lineage>
        <taxon>Eukaryota</taxon>
        <taxon>Metazoa</taxon>
        <taxon>Chordata</taxon>
        <taxon>Craniata</taxon>
        <taxon>Vertebrata</taxon>
        <taxon>Euteleostomi</taxon>
        <taxon>Actinopterygii</taxon>
        <taxon>Neopterygii</taxon>
        <taxon>Teleostei</taxon>
        <taxon>Neoteleostei</taxon>
        <taxon>Acanthomorphata</taxon>
        <taxon>Ovalentaria</taxon>
        <taxon>Ambassidae</taxon>
        <taxon>Parambassis</taxon>
    </lineage>
</organism>
<keyword evidence="4" id="KW-1133">Transmembrane helix</keyword>
<feature type="transmembrane region" description="Helical" evidence="4">
    <location>
        <begin position="388"/>
        <end position="413"/>
    </location>
</feature>
<keyword evidence="4" id="KW-0812">Transmembrane</keyword>
<evidence type="ECO:0000256" key="4">
    <source>
        <dbReference type="SAM" id="Phobius"/>
    </source>
</evidence>
<dbReference type="PANTHER" id="PTHR10903:SF62">
    <property type="entry name" value="GTPASE IMAP FAMILY MEMBER 4-LIKE-RELATED"/>
    <property type="match status" value="1"/>
</dbReference>
<dbReference type="RefSeq" id="XP_028260959.1">
    <property type="nucleotide sequence ID" value="XM_028405158.1"/>
</dbReference>
<dbReference type="Proteomes" id="UP000515145">
    <property type="component" value="Chromosome 5"/>
</dbReference>
<dbReference type="Pfam" id="PF04548">
    <property type="entry name" value="AIG1"/>
    <property type="match status" value="1"/>
</dbReference>
<dbReference type="InterPro" id="IPR027417">
    <property type="entry name" value="P-loop_NTPase"/>
</dbReference>
<protein>
    <submittedName>
        <fullName evidence="7">GTPase IMAP family member 7-like</fullName>
    </submittedName>
</protein>
<evidence type="ECO:0000313" key="6">
    <source>
        <dbReference type="Proteomes" id="UP000515145"/>
    </source>
</evidence>
<keyword evidence="6" id="KW-1185">Reference proteome</keyword>
<dbReference type="AlphaFoldDB" id="A0A6P7IKZ8"/>
<dbReference type="GeneID" id="114435475"/>
<dbReference type="OrthoDB" id="425923at2759"/>
<proteinExistence type="inferred from homology"/>
<reference evidence="7" key="1">
    <citation type="submission" date="2025-08" db="UniProtKB">
        <authorList>
            <consortium name="RefSeq"/>
        </authorList>
    </citation>
    <scope>IDENTIFICATION</scope>
</reference>
<dbReference type="SUPFAM" id="SSF52540">
    <property type="entry name" value="P-loop containing nucleoside triphosphate hydrolases"/>
    <property type="match status" value="1"/>
</dbReference>
<dbReference type="InterPro" id="IPR006703">
    <property type="entry name" value="G_AIG1"/>
</dbReference>
<dbReference type="GO" id="GO:0005525">
    <property type="term" value="F:GTP binding"/>
    <property type="evidence" value="ECO:0007669"/>
    <property type="project" value="UniProtKB-KW"/>
</dbReference>
<accession>A0A6P7IKZ8</accession>